<sequence length="77" mass="8789">MKIQPVCQVEFQDLVDYDTSIHVFPRQSFLEKWVFAPNCRAYAATNDNGEIVGYVVVRTTLKQEEVGELVQSLLTIP</sequence>
<evidence type="ECO:0000313" key="1">
    <source>
        <dbReference type="EMBL" id="ETW93101.1"/>
    </source>
</evidence>
<dbReference type="Gene3D" id="3.40.630.90">
    <property type="match status" value="1"/>
</dbReference>
<comment type="caution">
    <text evidence="1">The sequence shown here is derived from an EMBL/GenBank/DDBJ whole genome shotgun (WGS) entry which is preliminary data.</text>
</comment>
<dbReference type="Proteomes" id="UP000019140">
    <property type="component" value="Unassembled WGS sequence"/>
</dbReference>
<organism evidence="1 2">
    <name type="scientific">Candidatus Entotheonella gemina</name>
    <dbReference type="NCBI Taxonomy" id="1429439"/>
    <lineage>
        <taxon>Bacteria</taxon>
        <taxon>Pseudomonadati</taxon>
        <taxon>Nitrospinota/Tectimicrobiota group</taxon>
        <taxon>Candidatus Tectimicrobiota</taxon>
        <taxon>Candidatus Entotheonellia</taxon>
        <taxon>Candidatus Entotheonellales</taxon>
        <taxon>Candidatus Entotheonellaceae</taxon>
        <taxon>Candidatus Entotheonella</taxon>
    </lineage>
</organism>
<evidence type="ECO:0000313" key="2">
    <source>
        <dbReference type="Proteomes" id="UP000019140"/>
    </source>
</evidence>
<proteinExistence type="predicted"/>
<keyword evidence="2" id="KW-1185">Reference proteome</keyword>
<dbReference type="HOGENOM" id="CLU_2631589_0_0_7"/>
<dbReference type="InterPro" id="IPR016181">
    <property type="entry name" value="Acyl_CoA_acyltransferase"/>
</dbReference>
<dbReference type="AlphaFoldDB" id="W4L6W7"/>
<accession>W4L6W7</accession>
<name>W4L6W7_9BACT</name>
<dbReference type="SUPFAM" id="SSF55729">
    <property type="entry name" value="Acyl-CoA N-acyltransferases (Nat)"/>
    <property type="match status" value="1"/>
</dbReference>
<dbReference type="EMBL" id="AZHX01002719">
    <property type="protein sequence ID" value="ETW93101.1"/>
    <property type="molecule type" value="Genomic_DNA"/>
</dbReference>
<protein>
    <submittedName>
        <fullName evidence="1">Uncharacterized protein</fullName>
    </submittedName>
</protein>
<gene>
    <name evidence="1" type="ORF">ETSY2_52005</name>
</gene>
<reference evidence="1 2" key="1">
    <citation type="journal article" date="2014" name="Nature">
        <title>An environmental bacterial taxon with a large and distinct metabolic repertoire.</title>
        <authorList>
            <person name="Wilson M.C."/>
            <person name="Mori T."/>
            <person name="Ruckert C."/>
            <person name="Uria A.R."/>
            <person name="Helf M.J."/>
            <person name="Takada K."/>
            <person name="Gernert C."/>
            <person name="Steffens U.A."/>
            <person name="Heycke N."/>
            <person name="Schmitt S."/>
            <person name="Rinke C."/>
            <person name="Helfrich E.J."/>
            <person name="Brachmann A.O."/>
            <person name="Gurgui C."/>
            <person name="Wakimoto T."/>
            <person name="Kracht M."/>
            <person name="Crusemann M."/>
            <person name="Hentschel U."/>
            <person name="Abe I."/>
            <person name="Matsunaga S."/>
            <person name="Kalinowski J."/>
            <person name="Takeyama H."/>
            <person name="Piel J."/>
        </authorList>
    </citation>
    <scope>NUCLEOTIDE SEQUENCE [LARGE SCALE GENOMIC DNA]</scope>
    <source>
        <strain evidence="2">TSY2</strain>
    </source>
</reference>